<proteinExistence type="predicted"/>
<sequence>MKLIELDLSSIPFGQPIPFALRGTGGTLLAGKGFVIHSQEDLKKLILRGHTLYVDTDESEDAYRAYLAQLQALLHSDKKLGDIAETTLQATAKNDDNEEENSRHPRWKDWQLHWTQLMRNPDPETFLPRFHRMFSALANYSANNADSALLALVQLSAEEVRFYSATHGMLVAVITMLVARETLTWPEAQVQSLGKAALSMNIAMAQLQDDLALQRTPLSAEQAKAIDHHSEQSVLKLKSLGVQDALWLEAVKFHHYRDPGRLAQKSPGRQMARLIQRADLFGARIAPRVGREPMSVTSAMKACYYDETKAVDETGAALVKTLGIYPPGAWVHLASGESGVVIRRSDHAATPIVAVFLNRDGMPCDPMTRNTALATNKITGAVPHKEVRVSVAMDRLLTL</sequence>
<gene>
    <name evidence="1" type="ORF">J1777_02550</name>
</gene>
<dbReference type="Gene3D" id="1.10.3210.10">
    <property type="entry name" value="Hypothetical protein af1432"/>
    <property type="match status" value="1"/>
</dbReference>
<comment type="caution">
    <text evidence="1">The sequence shown here is derived from an EMBL/GenBank/DDBJ whole genome shotgun (WGS) entry which is preliminary data.</text>
</comment>
<accession>A0A939KDS7</accession>
<dbReference type="RefSeq" id="WP_207574270.1">
    <property type="nucleotide sequence ID" value="NZ_JAFNME010000004.1"/>
</dbReference>
<dbReference type="AlphaFoldDB" id="A0A939KDS7"/>
<evidence type="ECO:0000313" key="1">
    <source>
        <dbReference type="EMBL" id="MBO1248718.1"/>
    </source>
</evidence>
<dbReference type="EMBL" id="JAFNME010000004">
    <property type="protein sequence ID" value="MBO1248718.1"/>
    <property type="molecule type" value="Genomic_DNA"/>
</dbReference>
<dbReference type="SUPFAM" id="SSF109604">
    <property type="entry name" value="HD-domain/PDEase-like"/>
    <property type="match status" value="1"/>
</dbReference>
<protein>
    <submittedName>
        <fullName evidence="1">Phosphohydrolase</fullName>
    </submittedName>
</protein>
<keyword evidence="2" id="KW-1185">Reference proteome</keyword>
<name>A0A939KDS7_9BURK</name>
<organism evidence="1 2">
    <name type="scientific">Comamonas denitrificans</name>
    <dbReference type="NCBI Taxonomy" id="117506"/>
    <lineage>
        <taxon>Bacteria</taxon>
        <taxon>Pseudomonadati</taxon>
        <taxon>Pseudomonadota</taxon>
        <taxon>Betaproteobacteria</taxon>
        <taxon>Burkholderiales</taxon>
        <taxon>Comamonadaceae</taxon>
        <taxon>Comamonas</taxon>
    </lineage>
</organism>
<reference evidence="1" key="1">
    <citation type="submission" date="2021-03" db="EMBL/GenBank/DDBJ databases">
        <title>Comamonas denitrificans.</title>
        <authorList>
            <person name="Finster K."/>
        </authorList>
    </citation>
    <scope>NUCLEOTIDE SEQUENCE</scope>
    <source>
        <strain evidence="1">MM2021_4</strain>
    </source>
</reference>
<evidence type="ECO:0000313" key="2">
    <source>
        <dbReference type="Proteomes" id="UP000664731"/>
    </source>
</evidence>
<dbReference type="Proteomes" id="UP000664731">
    <property type="component" value="Unassembled WGS sequence"/>
</dbReference>